<gene>
    <name evidence="2" type="ORF">Tci_051582</name>
</gene>
<evidence type="ECO:0000256" key="1">
    <source>
        <dbReference type="SAM" id="MobiDB-lite"/>
    </source>
</evidence>
<feature type="compositionally biased region" description="Polar residues" evidence="1">
    <location>
        <begin position="1"/>
        <end position="32"/>
    </location>
</feature>
<name>A0A6L2N4V5_TANCI</name>
<feature type="region of interest" description="Disordered" evidence="1">
    <location>
        <begin position="1"/>
        <end position="85"/>
    </location>
</feature>
<proteinExistence type="predicted"/>
<dbReference type="EMBL" id="BKCJ010007908">
    <property type="protein sequence ID" value="GEU79604.1"/>
    <property type="molecule type" value="Genomic_DNA"/>
</dbReference>
<accession>A0A6L2N4V5</accession>
<protein>
    <submittedName>
        <fullName evidence="2">Uncharacterized protein</fullName>
    </submittedName>
</protein>
<comment type="caution">
    <text evidence="2">The sequence shown here is derived from an EMBL/GenBank/DDBJ whole genome shotgun (WGS) entry which is preliminary data.</text>
</comment>
<evidence type="ECO:0000313" key="2">
    <source>
        <dbReference type="EMBL" id="GEU79604.1"/>
    </source>
</evidence>
<feature type="compositionally biased region" description="Low complexity" evidence="1">
    <location>
        <begin position="64"/>
        <end position="85"/>
    </location>
</feature>
<dbReference type="AlphaFoldDB" id="A0A6L2N4V5"/>
<organism evidence="2">
    <name type="scientific">Tanacetum cinerariifolium</name>
    <name type="common">Dalmatian daisy</name>
    <name type="synonym">Chrysanthemum cinerariifolium</name>
    <dbReference type="NCBI Taxonomy" id="118510"/>
    <lineage>
        <taxon>Eukaryota</taxon>
        <taxon>Viridiplantae</taxon>
        <taxon>Streptophyta</taxon>
        <taxon>Embryophyta</taxon>
        <taxon>Tracheophyta</taxon>
        <taxon>Spermatophyta</taxon>
        <taxon>Magnoliopsida</taxon>
        <taxon>eudicotyledons</taxon>
        <taxon>Gunneridae</taxon>
        <taxon>Pentapetalae</taxon>
        <taxon>asterids</taxon>
        <taxon>campanulids</taxon>
        <taxon>Asterales</taxon>
        <taxon>Asteraceae</taxon>
        <taxon>Asteroideae</taxon>
        <taxon>Anthemideae</taxon>
        <taxon>Anthemidinae</taxon>
        <taxon>Tanacetum</taxon>
    </lineage>
</organism>
<feature type="compositionally biased region" description="Basic and acidic residues" evidence="1">
    <location>
        <begin position="34"/>
        <end position="63"/>
    </location>
</feature>
<reference evidence="2" key="1">
    <citation type="journal article" date="2019" name="Sci. Rep.">
        <title>Draft genome of Tanacetum cinerariifolium, the natural source of mosquito coil.</title>
        <authorList>
            <person name="Yamashiro T."/>
            <person name="Shiraishi A."/>
            <person name="Satake H."/>
            <person name="Nakayama K."/>
        </authorList>
    </citation>
    <scope>NUCLEOTIDE SEQUENCE</scope>
</reference>
<sequence length="85" mass="9053">MKSDSNTGSDEQMKSGSTTDSDNKMTSDSNTTDTEEKKDTVPELKSAEAVKGRKRDDEPDKDGAGAAAGSRATRSSPRTRMVNPV</sequence>